<protein>
    <submittedName>
        <fullName evidence="1">Uncharacterized protein</fullName>
    </submittedName>
</protein>
<evidence type="ECO:0000313" key="1">
    <source>
        <dbReference type="EMBL" id="GAA4932522.1"/>
    </source>
</evidence>
<sequence>MMTPTATLASMIITPATAYSGRLPKVIVISSEPDPVMIGIMIIADELVAGGFSGSCGGVAMTSGDSPGSGTAWRAGR</sequence>
<dbReference type="EMBL" id="BAABIK010000004">
    <property type="protein sequence ID" value="GAA4932522.1"/>
    <property type="molecule type" value="Genomic_DNA"/>
</dbReference>
<reference evidence="2" key="1">
    <citation type="journal article" date="2019" name="Int. J. Syst. Evol. Microbiol.">
        <title>The Global Catalogue of Microorganisms (GCM) 10K type strain sequencing project: providing services to taxonomists for standard genome sequencing and annotation.</title>
        <authorList>
            <consortium name="The Broad Institute Genomics Platform"/>
            <consortium name="The Broad Institute Genome Sequencing Center for Infectious Disease"/>
            <person name="Wu L."/>
            <person name="Ma J."/>
        </authorList>
    </citation>
    <scope>NUCLEOTIDE SEQUENCE [LARGE SCALE GENOMIC DNA]</scope>
    <source>
        <strain evidence="2">JCM 18123</strain>
    </source>
</reference>
<accession>A0ABP9G909</accession>
<organism evidence="1 2">
    <name type="scientific">Streptomonospora halophila</name>
    <dbReference type="NCBI Taxonomy" id="427369"/>
    <lineage>
        <taxon>Bacteria</taxon>
        <taxon>Bacillati</taxon>
        <taxon>Actinomycetota</taxon>
        <taxon>Actinomycetes</taxon>
        <taxon>Streptosporangiales</taxon>
        <taxon>Nocardiopsidaceae</taxon>
        <taxon>Streptomonospora</taxon>
    </lineage>
</organism>
<proteinExistence type="predicted"/>
<name>A0ABP9G909_9ACTN</name>
<evidence type="ECO:0000313" key="2">
    <source>
        <dbReference type="Proteomes" id="UP001499993"/>
    </source>
</evidence>
<gene>
    <name evidence="1" type="ORF">GCM10023224_10890</name>
</gene>
<dbReference type="Proteomes" id="UP001499993">
    <property type="component" value="Unassembled WGS sequence"/>
</dbReference>
<keyword evidence="2" id="KW-1185">Reference proteome</keyword>
<comment type="caution">
    <text evidence="1">The sequence shown here is derived from an EMBL/GenBank/DDBJ whole genome shotgun (WGS) entry which is preliminary data.</text>
</comment>